<organism evidence="2 3">
    <name type="scientific">Clytia hemisphaerica</name>
    <dbReference type="NCBI Taxonomy" id="252671"/>
    <lineage>
        <taxon>Eukaryota</taxon>
        <taxon>Metazoa</taxon>
        <taxon>Cnidaria</taxon>
        <taxon>Hydrozoa</taxon>
        <taxon>Hydroidolina</taxon>
        <taxon>Leptothecata</taxon>
        <taxon>Obeliida</taxon>
        <taxon>Clytiidae</taxon>
        <taxon>Clytia</taxon>
    </lineage>
</organism>
<protein>
    <recommendedName>
        <fullName evidence="4">Cnidarian restricted protein</fullName>
    </recommendedName>
</protein>
<sequence>MASNQTLVIMLLIVCTMICNTHQMPANDKHTCLGMCQHNFQQCLINSPNLGDITNCRNKEKTCTQSCERTKTRSRRSVRCNNTCVAVIATCFKASTDVRACIKTVHPTCLERCHF</sequence>
<keyword evidence="1" id="KW-0732">Signal</keyword>
<dbReference type="AlphaFoldDB" id="A0A7M5WM14"/>
<dbReference type="EnsemblMetazoa" id="CLYHEMT010598.1">
    <property type="protein sequence ID" value="CLYHEMP010598.1"/>
    <property type="gene ID" value="CLYHEMG010598"/>
</dbReference>
<reference evidence="2" key="1">
    <citation type="submission" date="2021-01" db="UniProtKB">
        <authorList>
            <consortium name="EnsemblMetazoa"/>
        </authorList>
    </citation>
    <scope>IDENTIFICATION</scope>
</reference>
<name>A0A7M5WM14_9CNID</name>
<evidence type="ECO:0000313" key="3">
    <source>
        <dbReference type="Proteomes" id="UP000594262"/>
    </source>
</evidence>
<keyword evidence="3" id="KW-1185">Reference proteome</keyword>
<dbReference type="Proteomes" id="UP000594262">
    <property type="component" value="Unplaced"/>
</dbReference>
<proteinExistence type="predicted"/>
<feature type="chain" id="PRO_5029493753" description="Cnidarian restricted protein" evidence="1">
    <location>
        <begin position="22"/>
        <end position="115"/>
    </location>
</feature>
<accession>A0A7M5WM14</accession>
<evidence type="ECO:0000256" key="1">
    <source>
        <dbReference type="SAM" id="SignalP"/>
    </source>
</evidence>
<feature type="signal peptide" evidence="1">
    <location>
        <begin position="1"/>
        <end position="21"/>
    </location>
</feature>
<evidence type="ECO:0008006" key="4">
    <source>
        <dbReference type="Google" id="ProtNLM"/>
    </source>
</evidence>
<evidence type="ECO:0000313" key="2">
    <source>
        <dbReference type="EnsemblMetazoa" id="CLYHEMP010598.1"/>
    </source>
</evidence>